<reference evidence="3" key="1">
    <citation type="submission" date="2014-06" db="EMBL/GenBank/DDBJ databases">
        <authorList>
            <person name="Winans N.J."/>
            <person name="Newell P.D."/>
            <person name="Douglas A.E."/>
        </authorList>
    </citation>
    <scope>NUCLEOTIDE SEQUENCE [LARGE SCALE GENOMIC DNA]</scope>
</reference>
<dbReference type="EMBL" id="JOPA01000036">
    <property type="protein sequence ID" value="OUI91415.1"/>
    <property type="molecule type" value="Genomic_DNA"/>
</dbReference>
<dbReference type="Proteomes" id="UP000194641">
    <property type="component" value="Unassembled WGS sequence"/>
</dbReference>
<evidence type="ECO:0000313" key="3">
    <source>
        <dbReference type="Proteomes" id="UP000194641"/>
    </source>
</evidence>
<dbReference type="AlphaFoldDB" id="A0A252ANH2"/>
<organism evidence="2 3">
    <name type="scientific">Acetobacter indonesiensis</name>
    <dbReference type="NCBI Taxonomy" id="104101"/>
    <lineage>
        <taxon>Bacteria</taxon>
        <taxon>Pseudomonadati</taxon>
        <taxon>Pseudomonadota</taxon>
        <taxon>Alphaproteobacteria</taxon>
        <taxon>Acetobacterales</taxon>
        <taxon>Acetobacteraceae</taxon>
        <taxon>Acetobacter</taxon>
    </lineage>
</organism>
<name>A0A252ANH2_9PROT</name>
<proteinExistence type="predicted"/>
<dbReference type="InterPro" id="IPR006949">
    <property type="entry name" value="Barrel_Baseplate_J-like"/>
</dbReference>
<accession>A0A252ANH2</accession>
<protein>
    <recommendedName>
        <fullName evidence="1">Baseplate protein J-like barrel domain-containing protein</fullName>
    </recommendedName>
</protein>
<gene>
    <name evidence="2" type="ORF">HK17_11495</name>
</gene>
<dbReference type="RefSeq" id="WP_086659887.1">
    <property type="nucleotide sequence ID" value="NZ_JBJJWX010000021.1"/>
</dbReference>
<comment type="caution">
    <text evidence="2">The sequence shown here is derived from an EMBL/GenBank/DDBJ whole genome shotgun (WGS) entry which is preliminary data.</text>
</comment>
<dbReference type="Pfam" id="PF04865">
    <property type="entry name" value="Baseplate_J"/>
    <property type="match status" value="1"/>
</dbReference>
<evidence type="ECO:0000313" key="2">
    <source>
        <dbReference type="EMBL" id="OUI91415.1"/>
    </source>
</evidence>
<sequence length="397" mass="40585">MASVSDVSDIACTVSSTGISAPSYSEILAWFQAQYRAIYGSDVILDNSTQDGQWIAIQAQAMNASNQSMIAAFNSFSPATAQGVGLSSVVKINGITRSEATYSSCDVIITGAVGTTILNGSVKDTLYSYIWSLPYNVTIPAGGQITLTATCSAAGAISASPNTLTIINTPTDGWQSVTNVSSASLGQALQTDASLRQQQSASTMIPSVTPLDGMVGAILALTGVSSCKGYENDTGSTDANGIPAHAVSVVVSGGDAVEIATTIANKKTMGAPTYGTTSETVTDSAGNSRSISFFRPSNTNIYVSITLTALAGYTDAIGETIAAQVADYIASQEEGSVIYVTRLYKPATLDNDAGGLTYDLTGIEIGTTSGSLSASNVTLAFNASPVCPTSNITIMAS</sequence>
<evidence type="ECO:0000259" key="1">
    <source>
        <dbReference type="Pfam" id="PF04865"/>
    </source>
</evidence>
<feature type="domain" description="Baseplate protein J-like barrel" evidence="1">
    <location>
        <begin position="107"/>
        <end position="184"/>
    </location>
</feature>